<feature type="region of interest" description="Disordered" evidence="1">
    <location>
        <begin position="105"/>
        <end position="131"/>
    </location>
</feature>
<proteinExistence type="predicted"/>
<dbReference type="Proteomes" id="UP000018936">
    <property type="component" value="Unassembled WGS sequence"/>
</dbReference>
<feature type="compositionally biased region" description="Polar residues" evidence="1">
    <location>
        <begin position="478"/>
        <end position="490"/>
    </location>
</feature>
<evidence type="ECO:0000313" key="2">
    <source>
        <dbReference type="EMBL" id="ETE69420.1"/>
    </source>
</evidence>
<dbReference type="EMBL" id="AZIM01000768">
    <property type="protein sequence ID" value="ETE69420.1"/>
    <property type="molecule type" value="Genomic_DNA"/>
</dbReference>
<comment type="caution">
    <text evidence="2">The sequence shown here is derived from an EMBL/GenBank/DDBJ whole genome shotgun (WGS) entry which is preliminary data.</text>
</comment>
<gene>
    <name evidence="2" type="ORF">L345_04783</name>
</gene>
<reference evidence="2 3" key="1">
    <citation type="journal article" date="2013" name="Proc. Natl. Acad. Sci. U.S.A.">
        <title>The king cobra genome reveals dynamic gene evolution and adaptation in the snake venom system.</title>
        <authorList>
            <person name="Vonk F.J."/>
            <person name="Casewell N.R."/>
            <person name="Henkel C.V."/>
            <person name="Heimberg A.M."/>
            <person name="Jansen H.J."/>
            <person name="McCleary R.J."/>
            <person name="Kerkkamp H.M."/>
            <person name="Vos R.A."/>
            <person name="Guerreiro I."/>
            <person name="Calvete J.J."/>
            <person name="Wuster W."/>
            <person name="Woods A.E."/>
            <person name="Logan J.M."/>
            <person name="Harrison R.A."/>
            <person name="Castoe T.A."/>
            <person name="de Koning A.P."/>
            <person name="Pollock D.D."/>
            <person name="Yandell M."/>
            <person name="Calderon D."/>
            <person name="Renjifo C."/>
            <person name="Currier R.B."/>
            <person name="Salgado D."/>
            <person name="Pla D."/>
            <person name="Sanz L."/>
            <person name="Hyder A.S."/>
            <person name="Ribeiro J.M."/>
            <person name="Arntzen J.W."/>
            <person name="van den Thillart G.E."/>
            <person name="Boetzer M."/>
            <person name="Pirovano W."/>
            <person name="Dirks R.P."/>
            <person name="Spaink H.P."/>
            <person name="Duboule D."/>
            <person name="McGlinn E."/>
            <person name="Kini R.M."/>
            <person name="Richardson M.K."/>
        </authorList>
    </citation>
    <scope>NUCLEOTIDE SEQUENCE</scope>
    <source>
        <tissue evidence="2">Blood</tissue>
    </source>
</reference>
<sequence>MLLEFIVSTTPAFLVWGLIVHASLLHEFTGNIWLWKPNDTVKEGIRLQRGKNEARNGLGVRGGIQQVLTNSGEPVAEILSSSENRQISPLTGDFTVSFPPGRPVGTTMFSGRDRRSGGQGPPGASGAVDSRGWVLPQRKPYPWGLPANIVELTAPQGGPVCESAWDVGKPLSAAGQRCPKTISGVKWLYAKHARYIPKLGRSWSKNGSSPVLQCSGLEPGMSAFQLISLASLTAEEGRKEGGREGRKEGKLPVKVNTLGGKEEERPGAWIRPIECLDLAHGAALETAKDWPEVPLPVKMELREATQGPPGLCFEAMMASCSNGGIQNVLPPVRWPWLCGRTLHACTHFACAHTPNTHFVQVRGRSNSTPASLHSPGCFSSCRVALCCAVQSSCASKAEDKGEYGSPGRPVGPTPERWRERVWSLLFIAATSTAELDQTGRITPLSCSPLPVKMEAWGGHTLHTGRGLVAMPHPGHAPPNTTLMRPSMKSV</sequence>
<protein>
    <submittedName>
        <fullName evidence="2">Uncharacterized protein</fullName>
    </submittedName>
</protein>
<dbReference type="AlphaFoldDB" id="V8P502"/>
<feature type="region of interest" description="Disordered" evidence="1">
    <location>
        <begin position="468"/>
        <end position="490"/>
    </location>
</feature>
<evidence type="ECO:0000256" key="1">
    <source>
        <dbReference type="SAM" id="MobiDB-lite"/>
    </source>
</evidence>
<evidence type="ECO:0000313" key="3">
    <source>
        <dbReference type="Proteomes" id="UP000018936"/>
    </source>
</evidence>
<name>V8P502_OPHHA</name>
<accession>V8P502</accession>
<feature type="non-terminal residue" evidence="2">
    <location>
        <position position="1"/>
    </location>
</feature>
<organism evidence="2 3">
    <name type="scientific">Ophiophagus hannah</name>
    <name type="common">King cobra</name>
    <name type="synonym">Naja hannah</name>
    <dbReference type="NCBI Taxonomy" id="8665"/>
    <lineage>
        <taxon>Eukaryota</taxon>
        <taxon>Metazoa</taxon>
        <taxon>Chordata</taxon>
        <taxon>Craniata</taxon>
        <taxon>Vertebrata</taxon>
        <taxon>Euteleostomi</taxon>
        <taxon>Lepidosauria</taxon>
        <taxon>Squamata</taxon>
        <taxon>Bifurcata</taxon>
        <taxon>Unidentata</taxon>
        <taxon>Episquamata</taxon>
        <taxon>Toxicofera</taxon>
        <taxon>Serpentes</taxon>
        <taxon>Colubroidea</taxon>
        <taxon>Elapidae</taxon>
        <taxon>Elapinae</taxon>
        <taxon>Ophiophagus</taxon>
    </lineage>
</organism>
<keyword evidence="3" id="KW-1185">Reference proteome</keyword>